<evidence type="ECO:0000256" key="1">
    <source>
        <dbReference type="SAM" id="SignalP"/>
    </source>
</evidence>
<dbReference type="Proteomes" id="UP000653730">
    <property type="component" value="Unassembled WGS sequence"/>
</dbReference>
<dbReference type="AlphaFoldDB" id="A0A926JPQ7"/>
<keyword evidence="4" id="KW-1185">Reference proteome</keyword>
<protein>
    <submittedName>
        <fullName evidence="3">DUF3347 domain-containing protein</fullName>
    </submittedName>
</protein>
<evidence type="ECO:0000313" key="4">
    <source>
        <dbReference type="Proteomes" id="UP000653730"/>
    </source>
</evidence>
<keyword evidence="1" id="KW-0732">Signal</keyword>
<reference evidence="3 4" key="1">
    <citation type="submission" date="2020-09" db="EMBL/GenBank/DDBJ databases">
        <title>Sinomicrobium weinanense sp. nov., a halophilic bacteria isolated from saline-alkali soil.</title>
        <authorList>
            <person name="Wu P."/>
            <person name="Ren H."/>
            <person name="Mei Y."/>
            <person name="Liang Y."/>
            <person name="Chen Z."/>
        </authorList>
    </citation>
    <scope>NUCLEOTIDE SEQUENCE [LARGE SCALE GENOMIC DNA]</scope>
    <source>
        <strain evidence="3 4">FJxs</strain>
    </source>
</reference>
<sequence>MRVLQVSLGIAILSFASLSAMPGASTPMQNRPEKNGNGINAIVQDEIATTIVNQYLDLKNALVESNSEKAAQAGGKLAKTLKKFDVSSYEQGQQQELKEIVEDAIEHGEHISKSKIGHQREHFEILSEDIVDMVAITGTSQTLYQQYCPMYNENKGGFWLSTEEEIKNPYFGSKMLTCGKVQKKIG</sequence>
<feature type="signal peptide" evidence="1">
    <location>
        <begin position="1"/>
        <end position="19"/>
    </location>
</feature>
<evidence type="ECO:0000259" key="2">
    <source>
        <dbReference type="Pfam" id="PF11827"/>
    </source>
</evidence>
<dbReference type="EMBL" id="JACVDC010000005">
    <property type="protein sequence ID" value="MBC9794976.1"/>
    <property type="molecule type" value="Genomic_DNA"/>
</dbReference>
<feature type="domain" description="DUF3347" evidence="2">
    <location>
        <begin position="51"/>
        <end position="141"/>
    </location>
</feature>
<name>A0A926JPQ7_9FLAO</name>
<comment type="caution">
    <text evidence="3">The sequence shown here is derived from an EMBL/GenBank/DDBJ whole genome shotgun (WGS) entry which is preliminary data.</text>
</comment>
<gene>
    <name evidence="3" type="ORF">IBL28_03275</name>
</gene>
<dbReference type="Pfam" id="PF11827">
    <property type="entry name" value="DUF3347"/>
    <property type="match status" value="1"/>
</dbReference>
<dbReference type="InterPro" id="IPR021782">
    <property type="entry name" value="DUF3347"/>
</dbReference>
<proteinExistence type="predicted"/>
<accession>A0A926JPQ7</accession>
<evidence type="ECO:0000313" key="3">
    <source>
        <dbReference type="EMBL" id="MBC9794976.1"/>
    </source>
</evidence>
<organism evidence="3 4">
    <name type="scientific">Sinomicrobium weinanense</name>
    <dbReference type="NCBI Taxonomy" id="2842200"/>
    <lineage>
        <taxon>Bacteria</taxon>
        <taxon>Pseudomonadati</taxon>
        <taxon>Bacteroidota</taxon>
        <taxon>Flavobacteriia</taxon>
        <taxon>Flavobacteriales</taxon>
        <taxon>Flavobacteriaceae</taxon>
        <taxon>Sinomicrobium</taxon>
    </lineage>
</organism>
<dbReference type="RefSeq" id="WP_187964130.1">
    <property type="nucleotide sequence ID" value="NZ_JACVDC010000005.1"/>
</dbReference>
<feature type="chain" id="PRO_5036908068" evidence="1">
    <location>
        <begin position="20"/>
        <end position="186"/>
    </location>
</feature>